<dbReference type="STRING" id="197479.BFW38_09600"/>
<dbReference type="AlphaFoldDB" id="A0A1E2VAA2"/>
<dbReference type="PANTHER" id="PTHR30224:SF4">
    <property type="entry name" value="ELECTRON TRANSPORT PROTEIN YCCM-RELATED"/>
    <property type="match status" value="1"/>
</dbReference>
<keyword evidence="3 4" id="KW-0472">Membrane</keyword>
<evidence type="ECO:0000256" key="3">
    <source>
        <dbReference type="ARBA" id="ARBA00023136"/>
    </source>
</evidence>
<comment type="subcellular location">
    <subcellularLocation>
        <location evidence="1">Cell membrane</location>
    </subcellularLocation>
</comment>
<keyword evidence="4" id="KW-0812">Transmembrane</keyword>
<evidence type="ECO:0000256" key="1">
    <source>
        <dbReference type="ARBA" id="ARBA00004236"/>
    </source>
</evidence>
<reference evidence="6 7" key="1">
    <citation type="submission" date="2016-08" db="EMBL/GenBank/DDBJ databases">
        <authorList>
            <person name="Seilhamer J.J."/>
        </authorList>
    </citation>
    <scope>NUCLEOTIDE SEQUENCE [LARGE SCALE GENOMIC DNA]</scope>
    <source>
        <strain evidence="6 7">PH27A</strain>
    </source>
</reference>
<name>A0A1E2VAA2_9GAMM</name>
<sequence length="464" mass="51320">MKSLALRDSVMQFGHWMHRHRGLIQAVQWSVVGVYAFLLIVPALLPLPSYQDHILTHLTVFAEFVFWGIWWPFVLVSMVLMGRVWCGVFCPEGALTEAASRRGLGLPIPGWMRWQGWPFVAFLGTTVYGQMASVYQYPLGALVVLGGSTAAAIVIGLIYGKGKRVWCRHLCPVSGVFGLLSKLAPVHFKADPQAWEAFNEASRRGEVVRTHAPDCAPLIPLKQLDSGSECHMCARCDGYKSAIQLSPRRPGSEVVSPPREATLSEFLVLVYGLLGVAIGAFQWTVSPWFVQAKQMVATWLVEHDGLWMLTTTAPAWILTNYPNQNDVFNLLDGAMLVAYILGTGLVLGSGVALMLAFSNRLLGQWSWSRLWHLSYVLIPLGGVGVFLGLSATTVTLLRGDGFRVLWANDVRVALLTLATLWCIRLAWKVLGHYGQGGRRLLSLAAILAAMAMINGAWWLMFWGW</sequence>
<accession>A0A1E2VAA2</accession>
<feature type="transmembrane region" description="Helical" evidence="4">
    <location>
        <begin position="65"/>
        <end position="90"/>
    </location>
</feature>
<organism evidence="6 7">
    <name type="scientific">Terasakiispira papahanaumokuakeensis</name>
    <dbReference type="NCBI Taxonomy" id="197479"/>
    <lineage>
        <taxon>Bacteria</taxon>
        <taxon>Pseudomonadati</taxon>
        <taxon>Pseudomonadota</taxon>
        <taxon>Gammaproteobacteria</taxon>
        <taxon>Oceanospirillales</taxon>
        <taxon>Terasakiispira</taxon>
    </lineage>
</organism>
<feature type="transmembrane region" description="Helical" evidence="4">
    <location>
        <begin position="21"/>
        <end position="45"/>
    </location>
</feature>
<feature type="transmembrane region" description="Helical" evidence="4">
    <location>
        <begin position="111"/>
        <end position="131"/>
    </location>
</feature>
<dbReference type="PANTHER" id="PTHR30224">
    <property type="entry name" value="ELECTRON TRANSPORT PROTEIN"/>
    <property type="match status" value="1"/>
</dbReference>
<keyword evidence="4" id="KW-1133">Transmembrane helix</keyword>
<feature type="transmembrane region" description="Helical" evidence="4">
    <location>
        <begin position="336"/>
        <end position="358"/>
    </location>
</feature>
<dbReference type="GO" id="GO:0005886">
    <property type="term" value="C:plasma membrane"/>
    <property type="evidence" value="ECO:0007669"/>
    <property type="project" value="UniProtKB-SubCell"/>
</dbReference>
<evidence type="ECO:0000313" key="6">
    <source>
        <dbReference type="EMBL" id="ODC03756.1"/>
    </source>
</evidence>
<dbReference type="Pfam" id="PF12801">
    <property type="entry name" value="Fer4_5"/>
    <property type="match status" value="2"/>
</dbReference>
<protein>
    <recommendedName>
        <fullName evidence="5">4Fe-4S ferredoxin-type domain-containing protein</fullName>
    </recommendedName>
</protein>
<comment type="caution">
    <text evidence="6">The sequence shown here is derived from an EMBL/GenBank/DDBJ whole genome shotgun (WGS) entry which is preliminary data.</text>
</comment>
<dbReference type="OrthoDB" id="9806398at2"/>
<evidence type="ECO:0000259" key="5">
    <source>
        <dbReference type="Pfam" id="PF12801"/>
    </source>
</evidence>
<feature type="domain" description="4Fe-4S ferredoxin-type" evidence="5">
    <location>
        <begin position="151"/>
        <end position="185"/>
    </location>
</feature>
<keyword evidence="7" id="KW-1185">Reference proteome</keyword>
<dbReference type="InterPro" id="IPR017896">
    <property type="entry name" value="4Fe4S_Fe-S-bd"/>
</dbReference>
<gene>
    <name evidence="6" type="ORF">BFW38_09600</name>
</gene>
<feature type="transmembrane region" description="Helical" evidence="4">
    <location>
        <begin position="137"/>
        <end position="159"/>
    </location>
</feature>
<dbReference type="InterPro" id="IPR052378">
    <property type="entry name" value="NosR_regulator"/>
</dbReference>
<feature type="transmembrane region" description="Helical" evidence="4">
    <location>
        <begin position="370"/>
        <end position="390"/>
    </location>
</feature>
<evidence type="ECO:0000313" key="7">
    <source>
        <dbReference type="Proteomes" id="UP000094291"/>
    </source>
</evidence>
<evidence type="ECO:0000256" key="2">
    <source>
        <dbReference type="ARBA" id="ARBA00022475"/>
    </source>
</evidence>
<proteinExistence type="predicted"/>
<dbReference type="Proteomes" id="UP000094291">
    <property type="component" value="Unassembled WGS sequence"/>
</dbReference>
<feature type="transmembrane region" description="Helical" evidence="4">
    <location>
        <begin position="410"/>
        <end position="427"/>
    </location>
</feature>
<keyword evidence="2" id="KW-1003">Cell membrane</keyword>
<feature type="transmembrane region" description="Helical" evidence="4">
    <location>
        <begin position="266"/>
        <end position="285"/>
    </location>
</feature>
<feature type="domain" description="4Fe-4S ferredoxin-type" evidence="5">
    <location>
        <begin position="65"/>
        <end position="103"/>
    </location>
</feature>
<dbReference type="RefSeq" id="WP_068998245.1">
    <property type="nucleotide sequence ID" value="NZ_MDTQ01000001.1"/>
</dbReference>
<feature type="transmembrane region" description="Helical" evidence="4">
    <location>
        <begin position="439"/>
        <end position="460"/>
    </location>
</feature>
<evidence type="ECO:0000256" key="4">
    <source>
        <dbReference type="SAM" id="Phobius"/>
    </source>
</evidence>
<dbReference type="EMBL" id="MDTQ01000001">
    <property type="protein sequence ID" value="ODC03756.1"/>
    <property type="molecule type" value="Genomic_DNA"/>
</dbReference>